<reference evidence="7" key="2">
    <citation type="submission" date="2022-01" db="EMBL/GenBank/DDBJ databases">
        <authorList>
            <person name="Yamashiro T."/>
            <person name="Shiraishi A."/>
            <person name="Satake H."/>
            <person name="Nakayama K."/>
        </authorList>
    </citation>
    <scope>NUCLEOTIDE SEQUENCE</scope>
</reference>
<dbReference type="PANTHER" id="PTHR27002:SF851">
    <property type="entry name" value="G-TYPE LECTIN S-RECEPTOR-LIKE SERINE_THREONINE-PROTEIN KINASE SD1-1"/>
    <property type="match status" value="1"/>
</dbReference>
<protein>
    <submittedName>
        <fullName evidence="7">Uncharacterized protein</fullName>
    </submittedName>
</protein>
<reference evidence="7" key="1">
    <citation type="journal article" date="2022" name="Int. J. Mol. Sci.">
        <title>Draft Genome of Tanacetum Coccineum: Genomic Comparison of Closely Related Tanacetum-Family Plants.</title>
        <authorList>
            <person name="Yamashiro T."/>
            <person name="Shiraishi A."/>
            <person name="Nakayama K."/>
            <person name="Satake H."/>
        </authorList>
    </citation>
    <scope>NUCLEOTIDE SEQUENCE</scope>
</reference>
<evidence type="ECO:0000256" key="6">
    <source>
        <dbReference type="SAM" id="Phobius"/>
    </source>
</evidence>
<evidence type="ECO:0000256" key="1">
    <source>
        <dbReference type="ARBA" id="ARBA00022527"/>
    </source>
</evidence>
<dbReference type="Gene3D" id="3.30.200.20">
    <property type="entry name" value="Phosphorylase Kinase, domain 1"/>
    <property type="match status" value="1"/>
</dbReference>
<organism evidence="7 8">
    <name type="scientific">Tanacetum coccineum</name>
    <dbReference type="NCBI Taxonomy" id="301880"/>
    <lineage>
        <taxon>Eukaryota</taxon>
        <taxon>Viridiplantae</taxon>
        <taxon>Streptophyta</taxon>
        <taxon>Embryophyta</taxon>
        <taxon>Tracheophyta</taxon>
        <taxon>Spermatophyta</taxon>
        <taxon>Magnoliopsida</taxon>
        <taxon>eudicotyledons</taxon>
        <taxon>Gunneridae</taxon>
        <taxon>Pentapetalae</taxon>
        <taxon>asterids</taxon>
        <taxon>campanulids</taxon>
        <taxon>Asterales</taxon>
        <taxon>Asteraceae</taxon>
        <taxon>Asteroideae</taxon>
        <taxon>Anthemideae</taxon>
        <taxon>Anthemidinae</taxon>
        <taxon>Tanacetum</taxon>
    </lineage>
</organism>
<keyword evidence="6" id="KW-0812">Transmembrane</keyword>
<evidence type="ECO:0000313" key="8">
    <source>
        <dbReference type="Proteomes" id="UP001151760"/>
    </source>
</evidence>
<proteinExistence type="predicted"/>
<keyword evidence="1" id="KW-0723">Serine/threonine-protein kinase</keyword>
<keyword evidence="6" id="KW-0472">Membrane</keyword>
<evidence type="ECO:0000256" key="5">
    <source>
        <dbReference type="ARBA" id="ARBA00022840"/>
    </source>
</evidence>
<keyword evidence="5" id="KW-0067">ATP-binding</keyword>
<keyword evidence="4" id="KW-0418">Kinase</keyword>
<name>A0ABQ5G328_9ASTR</name>
<keyword evidence="6" id="KW-1133">Transmembrane helix</keyword>
<evidence type="ECO:0000256" key="3">
    <source>
        <dbReference type="ARBA" id="ARBA00022741"/>
    </source>
</evidence>
<comment type="caution">
    <text evidence="7">The sequence shown here is derived from an EMBL/GenBank/DDBJ whole genome shotgun (WGS) entry which is preliminary data.</text>
</comment>
<keyword evidence="8" id="KW-1185">Reference proteome</keyword>
<evidence type="ECO:0000313" key="7">
    <source>
        <dbReference type="EMBL" id="GJT69839.1"/>
    </source>
</evidence>
<dbReference type="EMBL" id="BQNB010018024">
    <property type="protein sequence ID" value="GJT69839.1"/>
    <property type="molecule type" value="Genomic_DNA"/>
</dbReference>
<accession>A0ABQ5G328</accession>
<dbReference type="Proteomes" id="UP001151760">
    <property type="component" value="Unassembled WGS sequence"/>
</dbReference>
<dbReference type="PANTHER" id="PTHR27002">
    <property type="entry name" value="RECEPTOR-LIKE SERINE/THREONINE-PROTEIN KINASE SD1-8"/>
    <property type="match status" value="1"/>
</dbReference>
<keyword evidence="2" id="KW-0808">Transferase</keyword>
<feature type="transmembrane region" description="Helical" evidence="6">
    <location>
        <begin position="29"/>
        <end position="50"/>
    </location>
</feature>
<gene>
    <name evidence="7" type="ORF">Tco_1029125</name>
</gene>
<keyword evidence="3" id="KW-0547">Nucleotide-binding</keyword>
<evidence type="ECO:0000256" key="2">
    <source>
        <dbReference type="ARBA" id="ARBA00022679"/>
    </source>
</evidence>
<sequence>MASTELDNNEITIARPTYKKKGGANLKKILLVIIPGVVLISLISTWLWFAHKRRNHVRQMEGGGLLHDSKNQDEAIELPLFSFSRIATATSSFSPNNILGRGGFGPVYKISDFGLARRFKGYETNDKTKNVAGTMEHMHGYISPRVSAQNRKGKQKEESNKAQFGALKPFVVRQKKNNSNIEEYMESNENPINNENSKCADANVNEINDVDVNESDNVDVDEEHVEKVNENLPKVDYNILIFIANRASNLKELVGRRSWKDTRKNIDLDGHNMIPSDFIVRRRHGGIFNQASH</sequence>
<evidence type="ECO:0000256" key="4">
    <source>
        <dbReference type="ARBA" id="ARBA00022777"/>
    </source>
</evidence>